<evidence type="ECO:0000313" key="7">
    <source>
        <dbReference type="Proteomes" id="UP000504635"/>
    </source>
</evidence>
<dbReference type="Gene3D" id="1.20.1080.10">
    <property type="entry name" value="Glycerol uptake facilitator protein"/>
    <property type="match status" value="1"/>
</dbReference>
<dbReference type="AlphaFoldDB" id="A0A6J2X1Z4"/>
<dbReference type="CDD" id="cd00333">
    <property type="entry name" value="MIP"/>
    <property type="match status" value="1"/>
</dbReference>
<comment type="similarity">
    <text evidence="5">Belongs to the MIP/aquaporin (TC 1.A.8) family.</text>
</comment>
<dbReference type="RefSeq" id="XP_030744964.1">
    <property type="nucleotide sequence ID" value="XM_030889104.1"/>
</dbReference>
<dbReference type="GO" id="GO:0015267">
    <property type="term" value="F:channel activity"/>
    <property type="evidence" value="ECO:0007669"/>
    <property type="project" value="InterPro"/>
</dbReference>
<accession>A0A6J2X1Z4</accession>
<evidence type="ECO:0000256" key="2">
    <source>
        <dbReference type="ARBA" id="ARBA00022692"/>
    </source>
</evidence>
<feature type="transmembrane region" description="Helical" evidence="6">
    <location>
        <begin position="190"/>
        <end position="211"/>
    </location>
</feature>
<dbReference type="GO" id="GO:0005886">
    <property type="term" value="C:plasma membrane"/>
    <property type="evidence" value="ECO:0007669"/>
    <property type="project" value="TreeGrafter"/>
</dbReference>
<dbReference type="KEGG" id="soy:115874051"/>
<feature type="transmembrane region" description="Helical" evidence="6">
    <location>
        <begin position="231"/>
        <end position="249"/>
    </location>
</feature>
<keyword evidence="2 5" id="KW-0812">Transmembrane</keyword>
<dbReference type="PANTHER" id="PTHR19139">
    <property type="entry name" value="AQUAPORIN TRANSPORTER"/>
    <property type="match status" value="1"/>
</dbReference>
<dbReference type="PANTHER" id="PTHR19139:SF270">
    <property type="entry name" value="ENTOMOGLYCEROPORIN 1-RELATED"/>
    <property type="match status" value="1"/>
</dbReference>
<sequence length="259" mass="27810">MFEFDKGNNSQIDKLYDYEIVKNPKAKRTTLWDHFGIALAEYFGTTTLLCLSCMGGALGIQGVLSSMHTSFTAGLAVTVAIQTFAHISGAHINPAVTLNALIVDQITWRQILNYIIPQLLGSISGAAIFVAVTNSEALEFIGGRGVCVNTINTSITVWQGLAVEIVLSIILNLANCASWDARNSDKTDSVSIKIGLLVTVLNLGGGAYTGASMNPARSFGPAVMSGDFKDHWVYWVGPVAGSLIASIIYKMVYLRKKSK</sequence>
<dbReference type="InterPro" id="IPR023271">
    <property type="entry name" value="Aquaporin-like"/>
</dbReference>
<evidence type="ECO:0000256" key="3">
    <source>
        <dbReference type="ARBA" id="ARBA00022989"/>
    </source>
</evidence>
<gene>
    <name evidence="8" type="primary">LOC115874051</name>
</gene>
<reference evidence="8" key="1">
    <citation type="submission" date="2025-08" db="UniProtKB">
        <authorList>
            <consortium name="RefSeq"/>
        </authorList>
    </citation>
    <scope>IDENTIFICATION</scope>
    <source>
        <tissue evidence="8">Gonads</tissue>
    </source>
</reference>
<dbReference type="InterPro" id="IPR000425">
    <property type="entry name" value="MIP"/>
</dbReference>
<evidence type="ECO:0000256" key="6">
    <source>
        <dbReference type="SAM" id="Phobius"/>
    </source>
</evidence>
<name>A0A6J2X1Z4_SITOR</name>
<dbReference type="Proteomes" id="UP000504635">
    <property type="component" value="Unplaced"/>
</dbReference>
<dbReference type="InterPro" id="IPR034294">
    <property type="entry name" value="Aquaporin_transptr"/>
</dbReference>
<keyword evidence="4 6" id="KW-0472">Membrane</keyword>
<feature type="transmembrane region" description="Helical" evidence="6">
    <location>
        <begin position="157"/>
        <end position="178"/>
    </location>
</feature>
<keyword evidence="5" id="KW-0813">Transport</keyword>
<evidence type="ECO:0000256" key="5">
    <source>
        <dbReference type="RuleBase" id="RU000477"/>
    </source>
</evidence>
<dbReference type="SUPFAM" id="SSF81338">
    <property type="entry name" value="Aquaporin-like"/>
    <property type="match status" value="1"/>
</dbReference>
<proteinExistence type="inferred from homology"/>
<comment type="subcellular location">
    <subcellularLocation>
        <location evidence="1">Membrane</location>
        <topology evidence="1">Multi-pass membrane protein</topology>
    </subcellularLocation>
</comment>
<dbReference type="PRINTS" id="PR00783">
    <property type="entry name" value="MINTRINSICP"/>
</dbReference>
<dbReference type="Pfam" id="PF00230">
    <property type="entry name" value="MIP"/>
    <property type="match status" value="1"/>
</dbReference>
<keyword evidence="7" id="KW-1185">Reference proteome</keyword>
<evidence type="ECO:0000256" key="4">
    <source>
        <dbReference type="ARBA" id="ARBA00023136"/>
    </source>
</evidence>
<protein>
    <submittedName>
        <fullName evidence="8">Aquaporin AQPAe.a-like isoform X1</fullName>
    </submittedName>
</protein>
<evidence type="ECO:0000313" key="8">
    <source>
        <dbReference type="RefSeq" id="XP_030744964.1"/>
    </source>
</evidence>
<dbReference type="InParanoid" id="A0A6J2X1Z4"/>
<keyword evidence="3 6" id="KW-1133">Transmembrane helix</keyword>
<organism evidence="7 8">
    <name type="scientific">Sitophilus oryzae</name>
    <name type="common">Rice weevil</name>
    <name type="synonym">Curculio oryzae</name>
    <dbReference type="NCBI Taxonomy" id="7048"/>
    <lineage>
        <taxon>Eukaryota</taxon>
        <taxon>Metazoa</taxon>
        <taxon>Ecdysozoa</taxon>
        <taxon>Arthropoda</taxon>
        <taxon>Hexapoda</taxon>
        <taxon>Insecta</taxon>
        <taxon>Pterygota</taxon>
        <taxon>Neoptera</taxon>
        <taxon>Endopterygota</taxon>
        <taxon>Coleoptera</taxon>
        <taxon>Polyphaga</taxon>
        <taxon>Cucujiformia</taxon>
        <taxon>Curculionidae</taxon>
        <taxon>Dryophthorinae</taxon>
        <taxon>Sitophilus</taxon>
    </lineage>
</organism>
<dbReference type="OrthoDB" id="3222at2759"/>
<evidence type="ECO:0000256" key="1">
    <source>
        <dbReference type="ARBA" id="ARBA00004141"/>
    </source>
</evidence>
<dbReference type="GeneID" id="115874051"/>